<keyword evidence="1" id="KW-0378">Hydrolase</keyword>
<comment type="caution">
    <text evidence="1">The sequence shown here is derived from an EMBL/GenBank/DDBJ whole genome shotgun (WGS) entry which is preliminary data.</text>
</comment>
<organism evidence="1 2">
    <name type="scientific">Dioscorea alata</name>
    <name type="common">Purple yam</name>
    <dbReference type="NCBI Taxonomy" id="55571"/>
    <lineage>
        <taxon>Eukaryota</taxon>
        <taxon>Viridiplantae</taxon>
        <taxon>Streptophyta</taxon>
        <taxon>Embryophyta</taxon>
        <taxon>Tracheophyta</taxon>
        <taxon>Spermatophyta</taxon>
        <taxon>Magnoliopsida</taxon>
        <taxon>Liliopsida</taxon>
        <taxon>Dioscoreales</taxon>
        <taxon>Dioscoreaceae</taxon>
        <taxon>Dioscorea</taxon>
    </lineage>
</organism>
<protein>
    <submittedName>
        <fullName evidence="1">P-loop containing nucleoside triphosphate hydrolase protein</fullName>
    </submittedName>
</protein>
<proteinExistence type="predicted"/>
<name>A0ACB7W251_DIOAL</name>
<keyword evidence="2" id="KW-1185">Reference proteome</keyword>
<reference evidence="2" key="1">
    <citation type="journal article" date="2022" name="Nat. Commun.">
        <title>Chromosome evolution and the genetic basis of agronomically important traits in greater yam.</title>
        <authorList>
            <person name="Bredeson J.V."/>
            <person name="Lyons J.B."/>
            <person name="Oniyinde I.O."/>
            <person name="Okereke N.R."/>
            <person name="Kolade O."/>
            <person name="Nnabue I."/>
            <person name="Nwadili C.O."/>
            <person name="Hribova E."/>
            <person name="Parker M."/>
            <person name="Nwogha J."/>
            <person name="Shu S."/>
            <person name="Carlson J."/>
            <person name="Kariba R."/>
            <person name="Muthemba S."/>
            <person name="Knop K."/>
            <person name="Barton G.J."/>
            <person name="Sherwood A.V."/>
            <person name="Lopez-Montes A."/>
            <person name="Asiedu R."/>
            <person name="Jamnadass R."/>
            <person name="Muchugi A."/>
            <person name="Goodstein D."/>
            <person name="Egesi C.N."/>
            <person name="Featherston J."/>
            <person name="Asfaw A."/>
            <person name="Simpson G.G."/>
            <person name="Dolezel J."/>
            <person name="Hendre P.S."/>
            <person name="Van Deynze A."/>
            <person name="Kumar P.L."/>
            <person name="Obidiegwu J.E."/>
            <person name="Bhattacharjee R."/>
            <person name="Rokhsar D.S."/>
        </authorList>
    </citation>
    <scope>NUCLEOTIDE SEQUENCE [LARGE SCALE GENOMIC DNA]</scope>
    <source>
        <strain evidence="2">cv. TDa95/00328</strain>
    </source>
</reference>
<gene>
    <name evidence="1" type="ORF">IHE45_05G058900</name>
</gene>
<evidence type="ECO:0000313" key="2">
    <source>
        <dbReference type="Proteomes" id="UP000827976"/>
    </source>
</evidence>
<dbReference type="Proteomes" id="UP000827976">
    <property type="component" value="Chromosome 5"/>
</dbReference>
<sequence length="205" mass="22805">MGGGLVDVESRTTVVLIGKTGNGKSATANSIIGRRSFTFRASSSGVTTCCELQTTVLQNGRTVNVINTLFDFSGDTQQMAKEITNCLQLVEDGVHALILVLSVRTRFSKEEEGAVKCLKEIFGEKILDYMIVLFTGGDQLEDDEMELQDYLSQCPQPLKELLSLCEERIVLFNNKTKNEKEKAQQVNELFMFVDLITGLFVEVKF</sequence>
<evidence type="ECO:0000313" key="1">
    <source>
        <dbReference type="EMBL" id="KAH7681444.1"/>
    </source>
</evidence>
<dbReference type="EMBL" id="CM037015">
    <property type="protein sequence ID" value="KAH7681444.1"/>
    <property type="molecule type" value="Genomic_DNA"/>
</dbReference>
<accession>A0ACB7W251</accession>